<dbReference type="Pfam" id="PF01614">
    <property type="entry name" value="IclR_C"/>
    <property type="match status" value="1"/>
</dbReference>
<dbReference type="RefSeq" id="WP_133772701.1">
    <property type="nucleotide sequence ID" value="NZ_SNZR01000014.1"/>
</dbReference>
<dbReference type="InterPro" id="IPR036390">
    <property type="entry name" value="WH_DNA-bd_sf"/>
</dbReference>
<dbReference type="SUPFAM" id="SSF55781">
    <property type="entry name" value="GAF domain-like"/>
    <property type="match status" value="1"/>
</dbReference>
<dbReference type="Proteomes" id="UP000295122">
    <property type="component" value="Unassembled WGS sequence"/>
</dbReference>
<dbReference type="InterPro" id="IPR005471">
    <property type="entry name" value="Tscrpt_reg_IclR_N"/>
</dbReference>
<evidence type="ECO:0000313" key="8">
    <source>
        <dbReference type="Proteomes" id="UP000295122"/>
    </source>
</evidence>
<reference evidence="7 8" key="1">
    <citation type="submission" date="2019-03" db="EMBL/GenBank/DDBJ databases">
        <title>Genomic Encyclopedia of Type Strains, Phase IV (KMG-IV): sequencing the most valuable type-strain genomes for metagenomic binning, comparative biology and taxonomic classification.</title>
        <authorList>
            <person name="Goeker M."/>
        </authorList>
    </citation>
    <scope>NUCLEOTIDE SEQUENCE [LARGE SCALE GENOMIC DNA]</scope>
    <source>
        <strain evidence="7 8">DSM 25903</strain>
    </source>
</reference>
<comment type="caution">
    <text evidence="7">The sequence shown here is derived from an EMBL/GenBank/DDBJ whole genome shotgun (WGS) entry which is preliminary data.</text>
</comment>
<organism evidence="7 8">
    <name type="scientific">Enterovirga rhinocerotis</name>
    <dbReference type="NCBI Taxonomy" id="1339210"/>
    <lineage>
        <taxon>Bacteria</taxon>
        <taxon>Pseudomonadati</taxon>
        <taxon>Pseudomonadota</taxon>
        <taxon>Alphaproteobacteria</taxon>
        <taxon>Hyphomicrobiales</taxon>
        <taxon>Methylobacteriaceae</taxon>
        <taxon>Enterovirga</taxon>
    </lineage>
</organism>
<dbReference type="OrthoDB" id="31778at2"/>
<feature type="domain" description="IclR-ED" evidence="6">
    <location>
        <begin position="63"/>
        <end position="246"/>
    </location>
</feature>
<dbReference type="AlphaFoldDB" id="A0A4R7BTU8"/>
<dbReference type="SUPFAM" id="SSF46785">
    <property type="entry name" value="Winged helix' DNA-binding domain"/>
    <property type="match status" value="1"/>
</dbReference>
<evidence type="ECO:0000256" key="1">
    <source>
        <dbReference type="ARBA" id="ARBA00023015"/>
    </source>
</evidence>
<keyword evidence="3" id="KW-0804">Transcription</keyword>
<dbReference type="InterPro" id="IPR036388">
    <property type="entry name" value="WH-like_DNA-bd_sf"/>
</dbReference>
<gene>
    <name evidence="7" type="ORF">EV668_3673</name>
</gene>
<dbReference type="GO" id="GO:0003677">
    <property type="term" value="F:DNA binding"/>
    <property type="evidence" value="ECO:0007669"/>
    <property type="project" value="UniProtKB-KW"/>
</dbReference>
<keyword evidence="2" id="KW-0238">DNA-binding</keyword>
<dbReference type="PANTHER" id="PTHR30136:SF24">
    <property type="entry name" value="HTH-TYPE TRANSCRIPTIONAL REPRESSOR ALLR"/>
    <property type="match status" value="1"/>
</dbReference>
<evidence type="ECO:0000256" key="2">
    <source>
        <dbReference type="ARBA" id="ARBA00023125"/>
    </source>
</evidence>
<dbReference type="Gene3D" id="1.10.10.10">
    <property type="entry name" value="Winged helix-like DNA-binding domain superfamily/Winged helix DNA-binding domain"/>
    <property type="match status" value="1"/>
</dbReference>
<dbReference type="InterPro" id="IPR029016">
    <property type="entry name" value="GAF-like_dom_sf"/>
</dbReference>
<dbReference type="InterPro" id="IPR014757">
    <property type="entry name" value="Tscrpt_reg_IclR_C"/>
</dbReference>
<dbReference type="Gene3D" id="3.30.450.40">
    <property type="match status" value="1"/>
</dbReference>
<evidence type="ECO:0000259" key="6">
    <source>
        <dbReference type="PROSITE" id="PS51078"/>
    </source>
</evidence>
<proteinExistence type="predicted"/>
<protein>
    <submittedName>
        <fullName evidence="7">IclR family transcriptional regulator</fullName>
    </submittedName>
</protein>
<dbReference type="GO" id="GO:0045892">
    <property type="term" value="P:negative regulation of DNA-templated transcription"/>
    <property type="evidence" value="ECO:0007669"/>
    <property type="project" value="TreeGrafter"/>
</dbReference>
<evidence type="ECO:0000313" key="7">
    <source>
        <dbReference type="EMBL" id="TDR89184.1"/>
    </source>
</evidence>
<dbReference type="PROSITE" id="PS51077">
    <property type="entry name" value="HTH_ICLR"/>
    <property type="match status" value="1"/>
</dbReference>
<dbReference type="GO" id="GO:0003700">
    <property type="term" value="F:DNA-binding transcription factor activity"/>
    <property type="evidence" value="ECO:0007669"/>
    <property type="project" value="TreeGrafter"/>
</dbReference>
<name>A0A4R7BTU8_9HYPH</name>
<accession>A0A4R7BTU8</accession>
<evidence type="ECO:0000256" key="3">
    <source>
        <dbReference type="ARBA" id="ARBA00023163"/>
    </source>
</evidence>
<keyword evidence="1" id="KW-0805">Transcription regulation</keyword>
<dbReference type="PROSITE" id="PS51078">
    <property type="entry name" value="ICLR_ED"/>
    <property type="match status" value="1"/>
</dbReference>
<dbReference type="Pfam" id="PF09339">
    <property type="entry name" value="HTH_IclR"/>
    <property type="match status" value="1"/>
</dbReference>
<feature type="domain" description="HTH iclR-type" evidence="5">
    <location>
        <begin position="1"/>
        <end position="62"/>
    </location>
</feature>
<dbReference type="InterPro" id="IPR050707">
    <property type="entry name" value="HTH_MetabolicPath_Reg"/>
</dbReference>
<feature type="region of interest" description="Disordered" evidence="4">
    <location>
        <begin position="249"/>
        <end position="276"/>
    </location>
</feature>
<dbReference type="SMART" id="SM00346">
    <property type="entry name" value="HTH_ICLR"/>
    <property type="match status" value="1"/>
</dbReference>
<dbReference type="PANTHER" id="PTHR30136">
    <property type="entry name" value="HELIX-TURN-HELIX TRANSCRIPTIONAL REGULATOR, ICLR FAMILY"/>
    <property type="match status" value="1"/>
</dbReference>
<sequence>MSSLDKMLGILGLFREERAGITLDDVMALTQTSRATAYRYLQSLTEAGLLAPATGGTYRIGARIVELDRLLRLTDPLLGEAQRPMRELSAELHANMLLCSYYGDTVMCVDLVWPDRTIEQAYERGRPMPMFRGAMAKTILAHLSPYHLRNIQNWHAAEIAAAGLGESWDEFRATMAGLRRAGIVVTRAEVVPGLVGLGAALLDAEHRILGSLVLAIPEQRYDEAGEGAFVNRLGETAARINAAIACAAAHAGGPPPKPPRPRRSRRPAPVDDFHIS</sequence>
<evidence type="ECO:0000256" key="4">
    <source>
        <dbReference type="SAM" id="MobiDB-lite"/>
    </source>
</evidence>
<dbReference type="EMBL" id="SNZR01000014">
    <property type="protein sequence ID" value="TDR89184.1"/>
    <property type="molecule type" value="Genomic_DNA"/>
</dbReference>
<keyword evidence="8" id="KW-1185">Reference proteome</keyword>
<evidence type="ECO:0000259" key="5">
    <source>
        <dbReference type="PROSITE" id="PS51077"/>
    </source>
</evidence>